<dbReference type="Gene3D" id="3.40.50.1820">
    <property type="entry name" value="alpha/beta hydrolase"/>
    <property type="match status" value="1"/>
</dbReference>
<sequence>MPKAAGFYYDIRETNSELPPLILLHGSGGTEADLLNFSESISPNTTYIALRGGVPWDGDLHFFGETRTGLWTRAI</sequence>
<keyword evidence="2" id="KW-1185">Reference proteome</keyword>
<dbReference type="InterPro" id="IPR029058">
    <property type="entry name" value="AB_hydrolase_fold"/>
</dbReference>
<organism evidence="1 2">
    <name type="scientific">Phyllobacterium trifolii</name>
    <dbReference type="NCBI Taxonomy" id="300193"/>
    <lineage>
        <taxon>Bacteria</taxon>
        <taxon>Pseudomonadati</taxon>
        <taxon>Pseudomonadota</taxon>
        <taxon>Alphaproteobacteria</taxon>
        <taxon>Hyphomicrobiales</taxon>
        <taxon>Phyllobacteriaceae</taxon>
        <taxon>Phyllobacterium</taxon>
    </lineage>
</organism>
<evidence type="ECO:0000313" key="2">
    <source>
        <dbReference type="Proteomes" id="UP000554520"/>
    </source>
</evidence>
<reference evidence="1 2" key="1">
    <citation type="submission" date="2020-08" db="EMBL/GenBank/DDBJ databases">
        <title>Genomic Encyclopedia of Type Strains, Phase III (KMG-III): the genomes of soil and plant-associated and newly described type strains.</title>
        <authorList>
            <person name="Whitman W."/>
        </authorList>
    </citation>
    <scope>NUCLEOTIDE SEQUENCE [LARGE SCALE GENOMIC DNA]</scope>
    <source>
        <strain evidence="1 2">CECT 7015</strain>
    </source>
</reference>
<comment type="caution">
    <text evidence="1">The sequence shown here is derived from an EMBL/GenBank/DDBJ whole genome shotgun (WGS) entry which is preliminary data.</text>
</comment>
<accession>A0A839UIM1</accession>
<dbReference type="EMBL" id="JACHXN010000041">
    <property type="protein sequence ID" value="MBB3149745.1"/>
    <property type="molecule type" value="Genomic_DNA"/>
</dbReference>
<dbReference type="Proteomes" id="UP000554520">
    <property type="component" value="Unassembled WGS sequence"/>
</dbReference>
<dbReference type="SUPFAM" id="SSF53474">
    <property type="entry name" value="alpha/beta-Hydrolases"/>
    <property type="match status" value="1"/>
</dbReference>
<name>A0A839UIM1_9HYPH</name>
<dbReference type="AlphaFoldDB" id="A0A839UIM1"/>
<proteinExistence type="predicted"/>
<protein>
    <submittedName>
        <fullName evidence="1">Phospholipase/carboxylesterase</fullName>
    </submittedName>
</protein>
<dbReference type="RefSeq" id="WP_246411327.1">
    <property type="nucleotide sequence ID" value="NZ_JACHXN010000041.1"/>
</dbReference>
<gene>
    <name evidence="1" type="ORF">FHS21_006199</name>
</gene>
<evidence type="ECO:0000313" key="1">
    <source>
        <dbReference type="EMBL" id="MBB3149745.1"/>
    </source>
</evidence>